<organism evidence="2 3">
    <name type="scientific">Lutimaribacter pacificus</name>
    <dbReference type="NCBI Taxonomy" id="391948"/>
    <lineage>
        <taxon>Bacteria</taxon>
        <taxon>Pseudomonadati</taxon>
        <taxon>Pseudomonadota</taxon>
        <taxon>Alphaproteobacteria</taxon>
        <taxon>Rhodobacterales</taxon>
        <taxon>Roseobacteraceae</taxon>
        <taxon>Lutimaribacter</taxon>
    </lineage>
</organism>
<reference evidence="2 3" key="1">
    <citation type="submission" date="2016-11" db="EMBL/GenBank/DDBJ databases">
        <authorList>
            <person name="Varghese N."/>
            <person name="Submissions S."/>
        </authorList>
    </citation>
    <scope>NUCLEOTIDE SEQUENCE [LARGE SCALE GENOMIC DNA]</scope>
    <source>
        <strain evidence="2 3">DSM 29620</strain>
    </source>
</reference>
<accession>A0A1H0N0Y7</accession>
<dbReference type="EMBL" id="FQZZ01000010">
    <property type="protein sequence ID" value="SHK81483.1"/>
    <property type="molecule type" value="Genomic_DNA"/>
</dbReference>
<keyword evidence="3" id="KW-1185">Reference proteome</keyword>
<dbReference type="Pfam" id="PF01610">
    <property type="entry name" value="DDE_Tnp_ISL3"/>
    <property type="match status" value="2"/>
</dbReference>
<dbReference type="PANTHER" id="PTHR33498">
    <property type="entry name" value="TRANSPOSASE FOR INSERTION SEQUENCE ELEMENT IS1557"/>
    <property type="match status" value="1"/>
</dbReference>
<dbReference type="AlphaFoldDB" id="A0A1H0N0Y7"/>
<feature type="domain" description="Transposase IS204/IS1001/IS1096/IS1165 DDE" evidence="1">
    <location>
        <begin position="211"/>
        <end position="327"/>
    </location>
</feature>
<gene>
    <name evidence="2" type="ORF">SAMN05444142_11022</name>
</gene>
<dbReference type="InterPro" id="IPR002560">
    <property type="entry name" value="Transposase_DDE"/>
</dbReference>
<dbReference type="InterPro" id="IPR047951">
    <property type="entry name" value="Transpos_ISL3"/>
</dbReference>
<evidence type="ECO:0000313" key="2">
    <source>
        <dbReference type="EMBL" id="SHK81483.1"/>
    </source>
</evidence>
<sequence length="335" mass="37730">MISRDRCGLYAKAARQGAPQAKQVADRFHIVQNLRQAIEEQMNLHGRATGRALLSDADNITAAGSLLKSRLAHRTSREEIFTTIHALRNQGLSCSEIGRRTGFPRRSIAKWLQFETPPDRRRAALKPSSPWYFEEFLSQSWKEGIRTGSALFSLIQERGYEGSQSHLQRLLAGWRRAEQQASDPKVEHKILEPVRDPETGHAISPVIAAALCIKPRGKLTSDQARKVDALKTRSPAFVSMRSLAMRFNGILRGRVADPLPAWIDDAIETDLAPIVRFARTVNRDYEAVKNAIEMPWSNGQAEGQINRLKTLKRAMYGRAGPELLRARMLPFHHTD</sequence>
<dbReference type="PANTHER" id="PTHR33498:SF1">
    <property type="entry name" value="TRANSPOSASE FOR INSERTION SEQUENCE ELEMENT IS1557"/>
    <property type="match status" value="1"/>
</dbReference>
<evidence type="ECO:0000313" key="3">
    <source>
        <dbReference type="Proteomes" id="UP000324252"/>
    </source>
</evidence>
<name>A0A1H0N0Y7_9RHOB</name>
<proteinExistence type="predicted"/>
<dbReference type="Proteomes" id="UP000324252">
    <property type="component" value="Unassembled WGS sequence"/>
</dbReference>
<feature type="domain" description="Transposase IS204/IS1001/IS1096/IS1165 DDE" evidence="1">
    <location>
        <begin position="4"/>
        <end position="43"/>
    </location>
</feature>
<evidence type="ECO:0000259" key="1">
    <source>
        <dbReference type="Pfam" id="PF01610"/>
    </source>
</evidence>
<protein>
    <submittedName>
        <fullName evidence="2">Transposase</fullName>
    </submittedName>
</protein>